<dbReference type="EMBL" id="JGDB01000315">
    <property type="protein sequence ID" value="EXY88090.1"/>
    <property type="molecule type" value="Genomic_DNA"/>
</dbReference>
<accession>A0A015X681</accession>
<reference evidence="1 2" key="1">
    <citation type="submission" date="2014-02" db="EMBL/GenBank/DDBJ databases">
        <authorList>
            <person name="Sears C."/>
            <person name="Carroll K."/>
            <person name="Sack B.R."/>
            <person name="Qadri F."/>
            <person name="Myers L.L."/>
            <person name="Chung G.-T."/>
            <person name="Escheverria P."/>
            <person name="Fraser C.M."/>
            <person name="Sadzewicz L."/>
            <person name="Shefchek K.A."/>
            <person name="Tallon L."/>
            <person name="Das S.P."/>
            <person name="Daugherty S."/>
            <person name="Mongodin E.F."/>
        </authorList>
    </citation>
    <scope>NUCLEOTIDE SEQUENCE [LARGE SCALE GENOMIC DNA]</scope>
    <source>
        <strain evidence="2">3998T(B)3</strain>
    </source>
</reference>
<dbReference type="Proteomes" id="UP000020773">
    <property type="component" value="Unassembled WGS sequence"/>
</dbReference>
<sequence>MHSKFKVYNIKNYNSVAKVSKQNYAGIAKRL</sequence>
<comment type="caution">
    <text evidence="1">The sequence shown here is derived from an EMBL/GenBank/DDBJ whole genome shotgun (WGS) entry which is preliminary data.</text>
</comment>
<evidence type="ECO:0000313" key="2">
    <source>
        <dbReference type="Proteomes" id="UP000020773"/>
    </source>
</evidence>
<proteinExistence type="predicted"/>
<protein>
    <submittedName>
        <fullName evidence="1">Uncharacterized protein</fullName>
    </submittedName>
</protein>
<dbReference type="AlphaFoldDB" id="A0A015X681"/>
<feature type="non-terminal residue" evidence="1">
    <location>
        <position position="31"/>
    </location>
</feature>
<gene>
    <name evidence="1" type="ORF">M125_5296</name>
</gene>
<evidence type="ECO:0000313" key="1">
    <source>
        <dbReference type="EMBL" id="EXY88090.1"/>
    </source>
</evidence>
<organism evidence="1 2">
    <name type="scientific">Bacteroides fragilis str. 3998T(B)3</name>
    <dbReference type="NCBI Taxonomy" id="1339316"/>
    <lineage>
        <taxon>Bacteria</taxon>
        <taxon>Pseudomonadati</taxon>
        <taxon>Bacteroidota</taxon>
        <taxon>Bacteroidia</taxon>
        <taxon>Bacteroidales</taxon>
        <taxon>Bacteroidaceae</taxon>
        <taxon>Bacteroides</taxon>
    </lineage>
</organism>
<name>A0A015X681_BACFG</name>